<evidence type="ECO:0000256" key="1">
    <source>
        <dbReference type="ARBA" id="ARBA00004141"/>
    </source>
</evidence>
<evidence type="ECO:0000256" key="3">
    <source>
        <dbReference type="ARBA" id="ARBA00022989"/>
    </source>
</evidence>
<dbReference type="RefSeq" id="WP_201692307.1">
    <property type="nucleotide sequence ID" value="NZ_JAEQND010000013.1"/>
</dbReference>
<keyword evidence="2 5" id="KW-0812">Transmembrane</keyword>
<feature type="transmembrane region" description="Helical" evidence="5">
    <location>
        <begin position="60"/>
        <end position="77"/>
    </location>
</feature>
<evidence type="ECO:0000256" key="2">
    <source>
        <dbReference type="ARBA" id="ARBA00022692"/>
    </source>
</evidence>
<keyword evidence="7" id="KW-1185">Reference proteome</keyword>
<evidence type="ECO:0000313" key="6">
    <source>
        <dbReference type="EMBL" id="MBL0427673.1"/>
    </source>
</evidence>
<comment type="caution">
    <text evidence="6">The sequence shown here is derived from an EMBL/GenBank/DDBJ whole genome shotgun (WGS) entry which is preliminary data.</text>
</comment>
<comment type="subcellular location">
    <subcellularLocation>
        <location evidence="1">Membrane</location>
        <topology evidence="1">Multi-pass membrane protein</topology>
    </subcellularLocation>
</comment>
<keyword evidence="4 5" id="KW-0472">Membrane</keyword>
<dbReference type="EMBL" id="JAEQND010000013">
    <property type="protein sequence ID" value="MBL0427673.1"/>
    <property type="molecule type" value="Genomic_DNA"/>
</dbReference>
<gene>
    <name evidence="6" type="ORF">JI746_21340</name>
</gene>
<sequence length="79" mass="8661">MTRSVKLARPGLNQILQATGLLFGLAGTWLVTEKNALGFVFWTISNLALIVLTARTRLGLLGLMYVAYLALSLKGLLQW</sequence>
<dbReference type="Pfam" id="PF04973">
    <property type="entry name" value="NMN_transporter"/>
    <property type="match status" value="1"/>
</dbReference>
<evidence type="ECO:0000256" key="5">
    <source>
        <dbReference type="SAM" id="Phobius"/>
    </source>
</evidence>
<proteinExistence type="predicted"/>
<evidence type="ECO:0000256" key="4">
    <source>
        <dbReference type="ARBA" id="ARBA00023136"/>
    </source>
</evidence>
<accession>A0ABS1JTR4</accession>
<dbReference type="InterPro" id="IPR006419">
    <property type="entry name" value="NMN_transpt_PnuC"/>
</dbReference>
<keyword evidence="3 5" id="KW-1133">Transmembrane helix</keyword>
<name>A0ABS1JTR4_9BURK</name>
<evidence type="ECO:0000313" key="7">
    <source>
        <dbReference type="Proteomes" id="UP000622707"/>
    </source>
</evidence>
<organism evidence="6 7">
    <name type="scientific">Ramlibacter alkalitolerans</name>
    <dbReference type="NCBI Taxonomy" id="2039631"/>
    <lineage>
        <taxon>Bacteria</taxon>
        <taxon>Pseudomonadati</taxon>
        <taxon>Pseudomonadota</taxon>
        <taxon>Betaproteobacteria</taxon>
        <taxon>Burkholderiales</taxon>
        <taxon>Comamonadaceae</taxon>
        <taxon>Ramlibacter</taxon>
    </lineage>
</organism>
<dbReference type="Proteomes" id="UP000622707">
    <property type="component" value="Unassembled WGS sequence"/>
</dbReference>
<reference evidence="6 7" key="1">
    <citation type="journal article" date="2017" name="Int. J. Syst. Evol. Microbiol.">
        <title>Ramlibacter alkalitolerans sp. nov., alkali-tolerant bacterium isolated from soil of ginseng.</title>
        <authorList>
            <person name="Lee D.H."/>
            <person name="Cha C.J."/>
        </authorList>
    </citation>
    <scope>NUCLEOTIDE SEQUENCE [LARGE SCALE GENOMIC DNA]</scope>
    <source>
        <strain evidence="6 7">KACC 19305</strain>
    </source>
</reference>
<protein>
    <submittedName>
        <fullName evidence="6">Nicotinamide mononucleotide transporter</fullName>
    </submittedName>
</protein>